<dbReference type="AlphaFoldDB" id="A0A975U1T6"/>
<dbReference type="InterPro" id="IPR001537">
    <property type="entry name" value="SpoU_MeTrfase"/>
</dbReference>
<evidence type="ECO:0000313" key="7">
    <source>
        <dbReference type="Proteomes" id="UP000694001"/>
    </source>
</evidence>
<dbReference type="GO" id="GO:0005829">
    <property type="term" value="C:cytosol"/>
    <property type="evidence" value="ECO:0007669"/>
    <property type="project" value="TreeGrafter"/>
</dbReference>
<reference evidence="6" key="1">
    <citation type="submission" date="2021-06" db="EMBL/GenBank/DDBJ databases">
        <title>Elioraea tepida, sp. nov., a moderately thermophilic aerobic anoxygenic phototrophic bacterium isolated from an alkaline siliceous hot spring mat community in Yellowstone National Park, WY, USA.</title>
        <authorList>
            <person name="Saini M.K."/>
            <person name="Yoshida S."/>
            <person name="Sebastian A."/>
            <person name="Hirose S."/>
            <person name="Hara E."/>
            <person name="Tamaki H."/>
            <person name="Soulier N.T."/>
            <person name="Albert I."/>
            <person name="Hanada S."/>
            <person name="Bryant D.A."/>
            <person name="Tank M."/>
        </authorList>
    </citation>
    <scope>NUCLEOTIDE SEQUENCE</scope>
    <source>
        <strain evidence="6">MS-P2</strain>
    </source>
</reference>
<dbReference type="PANTHER" id="PTHR42786:SF6">
    <property type="entry name" value="TRNA_RRNA METHYLTRANSFERASE SPOU TYPE DOMAIN-CONTAINING PROTEIN"/>
    <property type="match status" value="1"/>
</dbReference>
<protein>
    <submittedName>
        <fullName evidence="6">RNA methyltransferase</fullName>
    </submittedName>
</protein>
<evidence type="ECO:0000256" key="1">
    <source>
        <dbReference type="ARBA" id="ARBA00022603"/>
    </source>
</evidence>
<dbReference type="PANTHER" id="PTHR42786">
    <property type="entry name" value="TRNA/RRNA METHYLTRANSFERASE"/>
    <property type="match status" value="1"/>
</dbReference>
<proteinExistence type="predicted"/>
<keyword evidence="7" id="KW-1185">Reference proteome</keyword>
<dbReference type="KEGG" id="elio:KO353_09640"/>
<keyword evidence="1 6" id="KW-0489">Methyltransferase</keyword>
<gene>
    <name evidence="6" type="ORF">KO353_09640</name>
</gene>
<dbReference type="EMBL" id="CP076448">
    <property type="protein sequence ID" value="QXM23586.1"/>
    <property type="molecule type" value="Genomic_DNA"/>
</dbReference>
<evidence type="ECO:0000313" key="6">
    <source>
        <dbReference type="EMBL" id="QXM23586.1"/>
    </source>
</evidence>
<name>A0A975U1T6_9PROT</name>
<feature type="domain" description="tRNA/rRNA methyltransferase SpoU type" evidence="5">
    <location>
        <begin position="10"/>
        <end position="142"/>
    </location>
</feature>
<dbReference type="GO" id="GO:0002128">
    <property type="term" value="P:tRNA nucleoside ribose methylation"/>
    <property type="evidence" value="ECO:0007669"/>
    <property type="project" value="TreeGrafter"/>
</dbReference>
<organism evidence="6 7">
    <name type="scientific">Elioraea tepida</name>
    <dbReference type="NCBI Taxonomy" id="2843330"/>
    <lineage>
        <taxon>Bacteria</taxon>
        <taxon>Pseudomonadati</taxon>
        <taxon>Pseudomonadota</taxon>
        <taxon>Alphaproteobacteria</taxon>
        <taxon>Acetobacterales</taxon>
        <taxon>Elioraeaceae</taxon>
        <taxon>Elioraea</taxon>
    </lineage>
</organism>
<keyword evidence="3" id="KW-0949">S-adenosyl-L-methionine</keyword>
<keyword evidence="2" id="KW-0808">Transferase</keyword>
<dbReference type="GO" id="GO:0003723">
    <property type="term" value="F:RNA binding"/>
    <property type="evidence" value="ECO:0007669"/>
    <property type="project" value="InterPro"/>
</dbReference>
<evidence type="ECO:0000256" key="4">
    <source>
        <dbReference type="SAM" id="MobiDB-lite"/>
    </source>
</evidence>
<dbReference type="CDD" id="cd18098">
    <property type="entry name" value="SpoU-like"/>
    <property type="match status" value="1"/>
</dbReference>
<accession>A0A975U1T6</accession>
<dbReference type="Pfam" id="PF00588">
    <property type="entry name" value="SpoU_methylase"/>
    <property type="match status" value="1"/>
</dbReference>
<dbReference type="RefSeq" id="WP_218284454.1">
    <property type="nucleotide sequence ID" value="NZ_CP076448.1"/>
</dbReference>
<dbReference type="GO" id="GO:0008173">
    <property type="term" value="F:RNA methyltransferase activity"/>
    <property type="evidence" value="ECO:0007669"/>
    <property type="project" value="InterPro"/>
</dbReference>
<evidence type="ECO:0000259" key="5">
    <source>
        <dbReference type="Pfam" id="PF00588"/>
    </source>
</evidence>
<sequence length="191" mass="20530">MEGSRGWFGIGLEGVSKPGNAGAVFRTAHAFGAAFLFTVGESPGLAATRIADTSDSTRHLPFYRWASADAMALPERARLVGVELVEGAIPLPSFRHPLQAAYVFGPERASLSRQMLARCDFVVRIPTRFAINLAVAAAIVMYDRLLVHGRFPERPVAAGGPAGPAERHSHGRPRFRRGVPALLRESEEGSA</sequence>
<feature type="region of interest" description="Disordered" evidence="4">
    <location>
        <begin position="157"/>
        <end position="191"/>
    </location>
</feature>
<evidence type="ECO:0000256" key="3">
    <source>
        <dbReference type="ARBA" id="ARBA00022691"/>
    </source>
</evidence>
<dbReference type="InterPro" id="IPR004384">
    <property type="entry name" value="RNA_MeTrfase_TrmJ/LasT"/>
</dbReference>
<evidence type="ECO:0000256" key="2">
    <source>
        <dbReference type="ARBA" id="ARBA00022679"/>
    </source>
</evidence>
<dbReference type="Proteomes" id="UP000694001">
    <property type="component" value="Chromosome"/>
</dbReference>